<dbReference type="Pfam" id="PF11845">
    <property type="entry name" value="Tll0287-like"/>
    <property type="match status" value="1"/>
</dbReference>
<feature type="domain" description="Tll0287-like" evidence="1">
    <location>
        <begin position="60"/>
        <end position="208"/>
    </location>
</feature>
<dbReference type="EMBL" id="FRXN01000002">
    <property type="protein sequence ID" value="SHO61963.1"/>
    <property type="molecule type" value="Genomic_DNA"/>
</dbReference>
<dbReference type="AlphaFoldDB" id="A0A1M7ZAM5"/>
<dbReference type="OrthoDB" id="1494333at2"/>
<protein>
    <recommendedName>
        <fullName evidence="1">Tll0287-like domain-containing protein</fullName>
    </recommendedName>
</protein>
<sequence length="216" mass="23900">MKRFTILALLPILFSCGSGERVSKEVFEEVNNSMEVKKLSDAEILASALEWGDSISAKAQAELISNLQKAISEKGIPGAVEFCSTEAMSIKETIGSEYGVTIKRVSNAFRNPNDKPDEMEGRILETYEYDVENQIKPTPNIQAVDGGEVFLYSKAIVIPSGLCLNCHGEPQKEINSETLSKIDSIYPEDLARNHKVGDLRGMWAIYIPKSEIVKKL</sequence>
<name>A0A1M7ZAM5_9BACT</name>
<organism evidence="2 3">
    <name type="scientific">Algoriphagus zhangzhouensis</name>
    <dbReference type="NCBI Taxonomy" id="1073327"/>
    <lineage>
        <taxon>Bacteria</taxon>
        <taxon>Pseudomonadati</taxon>
        <taxon>Bacteroidota</taxon>
        <taxon>Cytophagia</taxon>
        <taxon>Cytophagales</taxon>
        <taxon>Cyclobacteriaceae</taxon>
        <taxon>Algoriphagus</taxon>
    </lineage>
</organism>
<dbReference type="InterPro" id="IPR021796">
    <property type="entry name" value="Tll0287-like_dom"/>
</dbReference>
<accession>A0A1M7ZAM5</accession>
<dbReference type="Proteomes" id="UP000184609">
    <property type="component" value="Unassembled WGS sequence"/>
</dbReference>
<dbReference type="STRING" id="1073327.SAMN04488108_1732"/>
<evidence type="ECO:0000313" key="3">
    <source>
        <dbReference type="Proteomes" id="UP000184609"/>
    </source>
</evidence>
<reference evidence="3" key="1">
    <citation type="submission" date="2016-12" db="EMBL/GenBank/DDBJ databases">
        <authorList>
            <person name="Varghese N."/>
            <person name="Submissions S."/>
        </authorList>
    </citation>
    <scope>NUCLEOTIDE SEQUENCE [LARGE SCALE GENOMIC DNA]</scope>
    <source>
        <strain evidence="3">DSM 25035</strain>
    </source>
</reference>
<proteinExistence type="predicted"/>
<evidence type="ECO:0000313" key="2">
    <source>
        <dbReference type="EMBL" id="SHO61963.1"/>
    </source>
</evidence>
<gene>
    <name evidence="2" type="ORF">SAMN04488108_1732</name>
</gene>
<keyword evidence="3" id="KW-1185">Reference proteome</keyword>
<dbReference type="PROSITE" id="PS51257">
    <property type="entry name" value="PROKAR_LIPOPROTEIN"/>
    <property type="match status" value="1"/>
</dbReference>
<dbReference type="RefSeq" id="WP_073571373.1">
    <property type="nucleotide sequence ID" value="NZ_FRXN01000002.1"/>
</dbReference>
<evidence type="ECO:0000259" key="1">
    <source>
        <dbReference type="Pfam" id="PF11845"/>
    </source>
</evidence>